<keyword evidence="1" id="KW-0812">Transmembrane</keyword>
<dbReference type="EMBL" id="CM009293">
    <property type="protein sequence ID" value="RQO89463.1"/>
    <property type="molecule type" value="Genomic_DNA"/>
</dbReference>
<feature type="transmembrane region" description="Helical" evidence="1">
    <location>
        <begin position="6"/>
        <end position="29"/>
    </location>
</feature>
<protein>
    <submittedName>
        <fullName evidence="2">Uncharacterized protein</fullName>
    </submittedName>
</protein>
<evidence type="ECO:0000313" key="2">
    <source>
        <dbReference type="EMBL" id="RQO89463.1"/>
    </source>
</evidence>
<keyword evidence="3" id="KW-1185">Reference proteome</keyword>
<accession>A0A3N7ETV9</accession>
<dbReference type="InParanoid" id="A0A3N7ETV9"/>
<evidence type="ECO:0000313" key="3">
    <source>
        <dbReference type="Proteomes" id="UP000006729"/>
    </source>
</evidence>
<dbReference type="Proteomes" id="UP000006729">
    <property type="component" value="Chromosome 4"/>
</dbReference>
<evidence type="ECO:0000256" key="1">
    <source>
        <dbReference type="SAM" id="Phobius"/>
    </source>
</evidence>
<organism evidence="2 3">
    <name type="scientific">Populus trichocarpa</name>
    <name type="common">Western balsam poplar</name>
    <name type="synonym">Populus balsamifera subsp. trichocarpa</name>
    <dbReference type="NCBI Taxonomy" id="3694"/>
    <lineage>
        <taxon>Eukaryota</taxon>
        <taxon>Viridiplantae</taxon>
        <taxon>Streptophyta</taxon>
        <taxon>Embryophyta</taxon>
        <taxon>Tracheophyta</taxon>
        <taxon>Spermatophyta</taxon>
        <taxon>Magnoliopsida</taxon>
        <taxon>eudicotyledons</taxon>
        <taxon>Gunneridae</taxon>
        <taxon>Pentapetalae</taxon>
        <taxon>rosids</taxon>
        <taxon>fabids</taxon>
        <taxon>Malpighiales</taxon>
        <taxon>Salicaceae</taxon>
        <taxon>Saliceae</taxon>
        <taxon>Populus</taxon>
    </lineage>
</organism>
<name>A0A3N7ETV9_POPTR</name>
<reference evidence="2 3" key="1">
    <citation type="journal article" date="2006" name="Science">
        <title>The genome of black cottonwood, Populus trichocarpa (Torr. &amp; Gray).</title>
        <authorList>
            <person name="Tuskan G.A."/>
            <person name="Difazio S."/>
            <person name="Jansson S."/>
            <person name="Bohlmann J."/>
            <person name="Grigoriev I."/>
            <person name="Hellsten U."/>
            <person name="Putnam N."/>
            <person name="Ralph S."/>
            <person name="Rombauts S."/>
            <person name="Salamov A."/>
            <person name="Schein J."/>
            <person name="Sterck L."/>
            <person name="Aerts A."/>
            <person name="Bhalerao R.R."/>
            <person name="Bhalerao R.P."/>
            <person name="Blaudez D."/>
            <person name="Boerjan W."/>
            <person name="Brun A."/>
            <person name="Brunner A."/>
            <person name="Busov V."/>
            <person name="Campbell M."/>
            <person name="Carlson J."/>
            <person name="Chalot M."/>
            <person name="Chapman J."/>
            <person name="Chen G.L."/>
            <person name="Cooper D."/>
            <person name="Coutinho P.M."/>
            <person name="Couturier J."/>
            <person name="Covert S."/>
            <person name="Cronk Q."/>
            <person name="Cunningham R."/>
            <person name="Davis J."/>
            <person name="Degroeve S."/>
            <person name="Dejardin A."/>
            <person name="Depamphilis C."/>
            <person name="Detter J."/>
            <person name="Dirks B."/>
            <person name="Dubchak I."/>
            <person name="Duplessis S."/>
            <person name="Ehlting J."/>
            <person name="Ellis B."/>
            <person name="Gendler K."/>
            <person name="Goodstein D."/>
            <person name="Gribskov M."/>
            <person name="Grimwood J."/>
            <person name="Groover A."/>
            <person name="Gunter L."/>
            <person name="Hamberger B."/>
            <person name="Heinze B."/>
            <person name="Helariutta Y."/>
            <person name="Henrissat B."/>
            <person name="Holligan D."/>
            <person name="Holt R."/>
            <person name="Huang W."/>
            <person name="Islam-Faridi N."/>
            <person name="Jones S."/>
            <person name="Jones-Rhoades M."/>
            <person name="Jorgensen R."/>
            <person name="Joshi C."/>
            <person name="Kangasjarvi J."/>
            <person name="Karlsson J."/>
            <person name="Kelleher C."/>
            <person name="Kirkpatrick R."/>
            <person name="Kirst M."/>
            <person name="Kohler A."/>
            <person name="Kalluri U."/>
            <person name="Larimer F."/>
            <person name="Leebens-Mack J."/>
            <person name="Leple J.C."/>
            <person name="Locascio P."/>
            <person name="Lou Y."/>
            <person name="Lucas S."/>
            <person name="Martin F."/>
            <person name="Montanini B."/>
            <person name="Napoli C."/>
            <person name="Nelson D.R."/>
            <person name="Nelson C."/>
            <person name="Nieminen K."/>
            <person name="Nilsson O."/>
            <person name="Pereda V."/>
            <person name="Peter G."/>
            <person name="Philippe R."/>
            <person name="Pilate G."/>
            <person name="Poliakov A."/>
            <person name="Razumovskaya J."/>
            <person name="Richardson P."/>
            <person name="Rinaldi C."/>
            <person name="Ritland K."/>
            <person name="Rouze P."/>
            <person name="Ryaboy D."/>
            <person name="Schmutz J."/>
            <person name="Schrader J."/>
            <person name="Segerman B."/>
            <person name="Shin H."/>
            <person name="Siddiqui A."/>
            <person name="Sterky F."/>
            <person name="Terry A."/>
            <person name="Tsai C.J."/>
            <person name="Uberbacher E."/>
            <person name="Unneberg P."/>
            <person name="Vahala J."/>
            <person name="Wall K."/>
            <person name="Wessler S."/>
            <person name="Yang G."/>
            <person name="Yin T."/>
            <person name="Douglas C."/>
            <person name="Marra M."/>
            <person name="Sandberg G."/>
            <person name="Van de Peer Y."/>
            <person name="Rokhsar D."/>
        </authorList>
    </citation>
    <scope>NUCLEOTIDE SEQUENCE [LARGE SCALE GENOMIC DNA]</scope>
    <source>
        <strain evidence="3">cv. Nisqually</strain>
    </source>
</reference>
<sequence length="34" mass="4294">MLCFYSTYVFYSWICFNKFTLVLIFYFSYKKVLD</sequence>
<proteinExistence type="predicted"/>
<keyword evidence="1" id="KW-0472">Membrane</keyword>
<gene>
    <name evidence="2" type="ORF">POPTR_004G170650</name>
</gene>
<dbReference type="AlphaFoldDB" id="A0A3N7ETV9"/>
<keyword evidence="1" id="KW-1133">Transmembrane helix</keyword>